<evidence type="ECO:0000313" key="10">
    <source>
        <dbReference type="EMBL" id="CAK0783383.1"/>
    </source>
</evidence>
<keyword evidence="11" id="KW-1185">Reference proteome</keyword>
<evidence type="ECO:0000256" key="6">
    <source>
        <dbReference type="ARBA" id="ARBA00023128"/>
    </source>
</evidence>
<comment type="similarity">
    <text evidence="2">Belongs to the MICOS complex subunit Mic60 family.</text>
</comment>
<comment type="subcellular location">
    <subcellularLocation>
        <location evidence="1">Mitochondrion inner membrane</location>
    </subcellularLocation>
</comment>
<dbReference type="Pfam" id="PF09731">
    <property type="entry name" value="Mitofilin"/>
    <property type="match status" value="1"/>
</dbReference>
<evidence type="ECO:0000256" key="9">
    <source>
        <dbReference type="SAM" id="MobiDB-lite"/>
    </source>
</evidence>
<dbReference type="EMBL" id="CAUYUE010000008">
    <property type="protein sequence ID" value="CAK0783383.1"/>
    <property type="molecule type" value="Genomic_DNA"/>
</dbReference>
<dbReference type="PANTHER" id="PTHR15415">
    <property type="entry name" value="MITOFILIN"/>
    <property type="match status" value="1"/>
</dbReference>
<dbReference type="PANTHER" id="PTHR15415:SF7">
    <property type="entry name" value="MICOS COMPLEX SUBUNIT MIC60"/>
    <property type="match status" value="1"/>
</dbReference>
<feature type="region of interest" description="Disordered" evidence="9">
    <location>
        <begin position="462"/>
        <end position="482"/>
    </location>
</feature>
<feature type="compositionally biased region" description="Low complexity" evidence="9">
    <location>
        <begin position="188"/>
        <end position="205"/>
    </location>
</feature>
<keyword evidence="4" id="KW-0999">Mitochondrion inner membrane</keyword>
<sequence>MSRAAGQRLAALLSQRHFRASSIVQKSKRGAPPPPVYDSSTAQHGHPSNGPKKSTTSPHTGGAAASVPEAASDTKAGAAPAKAAHLKPVVKPETGAGFVRPPLQAESKPPESKSSQAGKASPASGSPLTHATSSQPAKPVSLGTTPPQPVKAAAGLSATQVKGAEAGRPASPALGTAETHGSKAEVYPSSSPGTTSAAGTAPAGSKAPQQYYSGPSAVKQAASGSGIGSSAAGKPPQGNAWLLSRSVPVDVRLLAAGAASLGALYYYSSRDTKKPPGSEEPQQLPEESELGFVTPARPQHDSQEASEEVALQQWELLASEGGERSSSAEQAADEADGPEASEDAVEAVQDATAGEPAASERAPDDAPSGSFSSPGDFYTDELAMDSGQSPAEVNADQELESKALPGEETASTFENKEQSKLAQTLQDGISSAAKAVEHSIKHGQPLDFVDTRPVADLLNEVGHGDLSTLDPSMPGGFDQERAEHSVGAAHAEVDALKGTVHVPKSGEQTLQGLLGVDEDLGAEALLLRAIERGEGDSDDWHASKDSLIQARSDEKTIQEVLGKIYAKQHGQLSAALAVAEANADRAEQIEGEAAEAQLQFARILEETLRASERQREHDMKQQEALLASAAAEHAAQERLERLEELDQVRQHVNALGAAFSRRSNEAQASTLAHQLSLGVFALEDALAHGRPYAAAASQLARCAPDDELVASACRALPEGTAKRGIPTYPELLKRAMVLEKTVRQMAYLEPNRGGLASLALARLAAALKISESVAGQPDKQSGSVDGALACLQDSLARGDLGHAAAAIETGTKGTAAYGVARAWAQDARARALADQTASLLQAHACSLAASQA</sequence>
<feature type="coiled-coil region" evidence="8">
    <location>
        <begin position="579"/>
        <end position="606"/>
    </location>
</feature>
<evidence type="ECO:0008006" key="12">
    <source>
        <dbReference type="Google" id="ProtNLM"/>
    </source>
</evidence>
<accession>A0AAV1I880</accession>
<keyword evidence="8" id="KW-0175">Coiled coil</keyword>
<evidence type="ECO:0000256" key="4">
    <source>
        <dbReference type="ARBA" id="ARBA00022792"/>
    </source>
</evidence>
<keyword evidence="6" id="KW-0496">Mitochondrion</keyword>
<comment type="caution">
    <text evidence="10">The sequence shown here is derived from an EMBL/GenBank/DDBJ whole genome shotgun (WGS) entry which is preliminary data.</text>
</comment>
<feature type="region of interest" description="Disordered" evidence="9">
    <location>
        <begin position="268"/>
        <end position="426"/>
    </location>
</feature>
<evidence type="ECO:0000256" key="1">
    <source>
        <dbReference type="ARBA" id="ARBA00004273"/>
    </source>
</evidence>
<keyword evidence="7" id="KW-0472">Membrane</keyword>
<dbReference type="InterPro" id="IPR019133">
    <property type="entry name" value="MIC60"/>
</dbReference>
<evidence type="ECO:0000256" key="2">
    <source>
        <dbReference type="ARBA" id="ARBA00010877"/>
    </source>
</evidence>
<dbReference type="GO" id="GO:0061617">
    <property type="term" value="C:MICOS complex"/>
    <property type="evidence" value="ECO:0007669"/>
    <property type="project" value="TreeGrafter"/>
</dbReference>
<keyword evidence="3" id="KW-0812">Transmembrane</keyword>
<name>A0AAV1I880_9CHLO</name>
<evidence type="ECO:0000256" key="5">
    <source>
        <dbReference type="ARBA" id="ARBA00022989"/>
    </source>
</evidence>
<evidence type="ECO:0000313" key="11">
    <source>
        <dbReference type="Proteomes" id="UP001314263"/>
    </source>
</evidence>
<reference evidence="10 11" key="1">
    <citation type="submission" date="2023-10" db="EMBL/GenBank/DDBJ databases">
        <authorList>
            <person name="Maclean D."/>
            <person name="Macfadyen A."/>
        </authorList>
    </citation>
    <scope>NUCLEOTIDE SEQUENCE [LARGE SCALE GENOMIC DNA]</scope>
</reference>
<dbReference type="AlphaFoldDB" id="A0AAV1I880"/>
<protein>
    <recommendedName>
        <fullName evidence="12">Mitofilin</fullName>
    </recommendedName>
</protein>
<evidence type="ECO:0000256" key="8">
    <source>
        <dbReference type="SAM" id="Coils"/>
    </source>
</evidence>
<dbReference type="GO" id="GO:0042407">
    <property type="term" value="P:cristae formation"/>
    <property type="evidence" value="ECO:0007669"/>
    <property type="project" value="TreeGrafter"/>
</dbReference>
<dbReference type="Proteomes" id="UP001314263">
    <property type="component" value="Unassembled WGS sequence"/>
</dbReference>
<feature type="compositionally biased region" description="Acidic residues" evidence="9">
    <location>
        <begin position="331"/>
        <end position="345"/>
    </location>
</feature>
<feature type="compositionally biased region" description="Low complexity" evidence="9">
    <location>
        <begin position="315"/>
        <end position="330"/>
    </location>
</feature>
<feature type="region of interest" description="Disordered" evidence="9">
    <location>
        <begin position="20"/>
        <end position="241"/>
    </location>
</feature>
<feature type="compositionally biased region" description="Low complexity" evidence="9">
    <location>
        <begin position="221"/>
        <end position="233"/>
    </location>
</feature>
<evidence type="ECO:0000256" key="3">
    <source>
        <dbReference type="ARBA" id="ARBA00022692"/>
    </source>
</evidence>
<gene>
    <name evidence="10" type="ORF">CVIRNUC_006582</name>
</gene>
<feature type="compositionally biased region" description="Polar residues" evidence="9">
    <location>
        <begin position="112"/>
        <end position="136"/>
    </location>
</feature>
<evidence type="ECO:0000256" key="7">
    <source>
        <dbReference type="ARBA" id="ARBA00023136"/>
    </source>
</evidence>
<keyword evidence="5" id="KW-1133">Transmembrane helix</keyword>
<proteinExistence type="inferred from homology"/>
<organism evidence="10 11">
    <name type="scientific">Coccomyxa viridis</name>
    <dbReference type="NCBI Taxonomy" id="1274662"/>
    <lineage>
        <taxon>Eukaryota</taxon>
        <taxon>Viridiplantae</taxon>
        <taxon>Chlorophyta</taxon>
        <taxon>core chlorophytes</taxon>
        <taxon>Trebouxiophyceae</taxon>
        <taxon>Trebouxiophyceae incertae sedis</taxon>
        <taxon>Coccomyxaceae</taxon>
        <taxon>Coccomyxa</taxon>
    </lineage>
</organism>
<feature type="compositionally biased region" description="Low complexity" evidence="9">
    <location>
        <begin position="70"/>
        <end position="87"/>
    </location>
</feature>